<dbReference type="Pfam" id="PF03928">
    <property type="entry name" value="HbpS-like"/>
    <property type="match status" value="1"/>
</dbReference>
<proteinExistence type="inferred from homology"/>
<dbReference type="InterPro" id="IPR038084">
    <property type="entry name" value="PduO/GlcC-like_sf"/>
</dbReference>
<comment type="similarity">
    <text evidence="1">Belongs to the UPF0303 family.</text>
</comment>
<organism evidence="2 3">
    <name type="scientific">Yersinia entomophaga</name>
    <dbReference type="NCBI Taxonomy" id="935293"/>
    <lineage>
        <taxon>Bacteria</taxon>
        <taxon>Pseudomonadati</taxon>
        <taxon>Pseudomonadota</taxon>
        <taxon>Gammaproteobacteria</taxon>
        <taxon>Enterobacterales</taxon>
        <taxon>Yersiniaceae</taxon>
        <taxon>Yersinia</taxon>
    </lineage>
</organism>
<evidence type="ECO:0000313" key="3">
    <source>
        <dbReference type="Proteomes" id="UP000266744"/>
    </source>
</evidence>
<dbReference type="PANTHER" id="PTHR28255">
    <property type="match status" value="1"/>
</dbReference>
<keyword evidence="3" id="KW-1185">Reference proteome</keyword>
<evidence type="ECO:0000256" key="1">
    <source>
        <dbReference type="HAMAP-Rule" id="MF_00761"/>
    </source>
</evidence>
<evidence type="ECO:0000313" key="2">
    <source>
        <dbReference type="EMBL" id="ANI31466.1"/>
    </source>
</evidence>
<reference evidence="3" key="1">
    <citation type="journal article" date="2016" name="Toxins">
        <title>The Draft Genome Sequence of the Yersinia entomophaga Entomopathogenic Type Strain MH96T.</title>
        <authorList>
            <person name="Hurst M.R."/>
            <person name="Beattie A."/>
            <person name="Altermann E."/>
            <person name="Moraga R.M."/>
            <person name="Harper L.A."/>
            <person name="Calder J."/>
            <person name="Laugraud A."/>
        </authorList>
    </citation>
    <scope>NUCLEOTIDE SEQUENCE [LARGE SCALE GENOMIC DNA]</scope>
    <source>
        <strain evidence="3">MH96</strain>
    </source>
</reference>
<dbReference type="PANTHER" id="PTHR28255:SF1">
    <property type="entry name" value="UPF0303 PROTEIN YBR137W"/>
    <property type="match status" value="1"/>
</dbReference>
<gene>
    <name evidence="2" type="ORF">PL78_16770</name>
</gene>
<sequence>MNLSQQIALCQQHLQVLQFSHFNHQLAWSLGESIRQRAERQHLALAIEINVNHQCIFSYAMAGTTPENQDWLRRKRNVVELLNISSYEAGLMLQQRQTTLSERYGVNPRDYAALGGGFPLQIRQSGVIGSINVSGAPHLDDHEFLLLTLSEFIGLPAGSVESLRELDNTL</sequence>
<dbReference type="InterPro" id="IPR005624">
    <property type="entry name" value="PduO/GlcC-like"/>
</dbReference>
<name>A0ABN4PWS5_YERET</name>
<accession>A0ABN4PWS5</accession>
<dbReference type="InterPro" id="IPR010371">
    <property type="entry name" value="YBR137W-like"/>
</dbReference>
<protein>
    <recommendedName>
        <fullName evidence="1">UPF0303 protein PL78_16770</fullName>
    </recommendedName>
</protein>
<dbReference type="HAMAP" id="MF_00761">
    <property type="entry name" value="UPF0303"/>
    <property type="match status" value="1"/>
</dbReference>
<dbReference type="RefSeq" id="WP_064518509.1">
    <property type="nucleotide sequence ID" value="NZ_CP010029.1"/>
</dbReference>
<dbReference type="NCBIfam" id="NF002696">
    <property type="entry name" value="PRK02487.1-5"/>
    <property type="match status" value="1"/>
</dbReference>
<dbReference type="PIRSF" id="PIRSF008757">
    <property type="entry name" value="UCP008757"/>
    <property type="match status" value="1"/>
</dbReference>
<dbReference type="EMBL" id="CP010029">
    <property type="protein sequence ID" value="ANI31466.1"/>
    <property type="molecule type" value="Genomic_DNA"/>
</dbReference>
<dbReference type="Proteomes" id="UP000266744">
    <property type="component" value="Chromosome"/>
</dbReference>
<dbReference type="SUPFAM" id="SSF143744">
    <property type="entry name" value="GlcG-like"/>
    <property type="match status" value="1"/>
</dbReference>
<dbReference type="Gene3D" id="3.30.450.150">
    <property type="entry name" value="Haem-degrading domain"/>
    <property type="match status" value="1"/>
</dbReference>